<evidence type="ECO:0000313" key="1">
    <source>
        <dbReference type="EMBL" id="KAJ8674115.1"/>
    </source>
</evidence>
<dbReference type="Proteomes" id="UP001239111">
    <property type="component" value="Chromosome 3"/>
</dbReference>
<name>A0ACC2NX41_9HYME</name>
<evidence type="ECO:0000313" key="2">
    <source>
        <dbReference type="Proteomes" id="UP001239111"/>
    </source>
</evidence>
<comment type="caution">
    <text evidence="1">The sequence shown here is derived from an EMBL/GenBank/DDBJ whole genome shotgun (WGS) entry which is preliminary data.</text>
</comment>
<proteinExistence type="predicted"/>
<dbReference type="EMBL" id="CM056743">
    <property type="protein sequence ID" value="KAJ8674115.1"/>
    <property type="molecule type" value="Genomic_DNA"/>
</dbReference>
<protein>
    <submittedName>
        <fullName evidence="1">Uncharacterized protein</fullName>
    </submittedName>
</protein>
<keyword evidence="2" id="KW-1185">Reference proteome</keyword>
<accession>A0ACC2NX41</accession>
<organism evidence="1 2">
    <name type="scientific">Eretmocerus hayati</name>
    <dbReference type="NCBI Taxonomy" id="131215"/>
    <lineage>
        <taxon>Eukaryota</taxon>
        <taxon>Metazoa</taxon>
        <taxon>Ecdysozoa</taxon>
        <taxon>Arthropoda</taxon>
        <taxon>Hexapoda</taxon>
        <taxon>Insecta</taxon>
        <taxon>Pterygota</taxon>
        <taxon>Neoptera</taxon>
        <taxon>Endopterygota</taxon>
        <taxon>Hymenoptera</taxon>
        <taxon>Apocrita</taxon>
        <taxon>Proctotrupomorpha</taxon>
        <taxon>Chalcidoidea</taxon>
        <taxon>Aphelinidae</taxon>
        <taxon>Aphelininae</taxon>
        <taxon>Eretmocerus</taxon>
    </lineage>
</organism>
<reference evidence="1" key="1">
    <citation type="submission" date="2023-04" db="EMBL/GenBank/DDBJ databases">
        <title>A chromosome-level genome assembly of the parasitoid wasp Eretmocerus hayati.</title>
        <authorList>
            <person name="Zhong Y."/>
            <person name="Liu S."/>
            <person name="Liu Y."/>
        </authorList>
    </citation>
    <scope>NUCLEOTIDE SEQUENCE</scope>
    <source>
        <strain evidence="1">ZJU_SS_LIU_2023</strain>
    </source>
</reference>
<gene>
    <name evidence="1" type="ORF">QAD02_005377</name>
</gene>
<sequence>MFLSNMLCTIAILLLIAHSEGLNKYSKEANQPKSELPSPTSLSELKKMDKPFRMNKLNLIWTKAKHRLTDSKLQSIFSDLKIQDKEEIAYKHFKSDGKDETGLEEARLRKKLMGLLSTYGLLDHLPEYSNGDPSNSQKSFVDSKAVKEVFKDKRLNKLWKTAELGGFTHEELEVLKEEFKHHQDKVDEYMSLLSEVESGDPDRQANSLHEKPESWNELDSEVEMSNDVPGRKNDYLSKANVLKEKEIDIKSGYDNLEGKALRGSSRREFVEPKVQGLWKLAVDAKFSADELASLKEELFHYETRLLKLRHLHTEAALEAARKGKEYEPDATSDNQIKRHVKNVEKLHRDIEDRIMQKHVEL</sequence>